<evidence type="ECO:0000313" key="1">
    <source>
        <dbReference type="EMBL" id="WAI49223.1"/>
    </source>
</evidence>
<accession>A0ABY6ZWK2</accession>
<reference evidence="1" key="1">
    <citation type="submission" date="2022-11" db="EMBL/GenBank/DDBJ databases">
        <title>Pseudomonas triclosanedens sp. nov., a triclosan degrader isolated from activated sludge.</title>
        <authorList>
            <person name="Yin Y."/>
            <person name="Lu Z."/>
        </authorList>
    </citation>
    <scope>NUCLEOTIDE SEQUENCE</scope>
    <source>
        <strain evidence="1">ZM23</strain>
    </source>
</reference>
<dbReference type="Gene3D" id="1.10.530.10">
    <property type="match status" value="1"/>
</dbReference>
<dbReference type="SUPFAM" id="SSF53955">
    <property type="entry name" value="Lysozyme-like"/>
    <property type="match status" value="1"/>
</dbReference>
<sequence>MLEGVPGKGAFPVSHDLNWHGGVHLTAPEEGGKSLPVRAIADGTLVYIRQPTPRTNDATHPLNYGGAWTDDGCILLRHETEIGEGGQAQVVFYSLYQHLSTIELSAMSVGSKVYRRDVLGQAGSIREPGSKKIHFEIITEEAAPLLGRSTTVLDYLRSDGRTDSCWGDVHFHLPPEVLCYEERPHVWSNPDNSTGTIVTRSEQSLFIRLHYEKGQCTLTTFTEAGEVIGTLAEPQDFEYDLYQIACERYPACSSAGYELLRWGRVLGPDALSPSQAAHWRKIPLPGGPAWVNLNAFTVTCFSDADFPHWLGWQLIDDDTDDDSHCQSPTVRAVLRLDEDPIFPDTTDAISIASSPAYDPLSAEDKDWLGKRYEIEQARNIAKLEEHHQKLRRFAFRFPTEWRHEGFDARYGWWLRIFHNDESALQSYQEMKAHQKALAFWEEAALDGIGSTHWHLPPRQFIEAFRRCGWLSQAELTQLLPMTALRKDHGHWVSEPVTLTSRAKSNIQDYKVELNKSLRTHGLSASPLRLAAFFGNAMQETQWFDKLHEGNSGAWYFPWDGRGFLQLTHAENYIKYWRFRGRVVSETLRQQLRNAAVTAHQQHSNNALRDSNFSGLTPEMIQWRDHVETKAVDAAYSAVAYWSWSRAAKFADLSPDMVRESVNGTHVFIYYSSVPFGQVAATVNFGSPTTTTSAISGVNGIQARYQAYISALMVLCEGLEFPDAHGHRIESPDGYTPRKN</sequence>
<evidence type="ECO:0000313" key="2">
    <source>
        <dbReference type="Proteomes" id="UP001163624"/>
    </source>
</evidence>
<keyword evidence="2" id="KW-1185">Reference proteome</keyword>
<dbReference type="RefSeq" id="WP_254476191.1">
    <property type="nucleotide sequence ID" value="NZ_CP113432.1"/>
</dbReference>
<dbReference type="InterPro" id="IPR011055">
    <property type="entry name" value="Dup_hybrid_motif"/>
</dbReference>
<organism evidence="1 2">
    <name type="scientific">Pseudomonas triclosanedens</name>
    <dbReference type="NCBI Taxonomy" id="2961893"/>
    <lineage>
        <taxon>Bacteria</taxon>
        <taxon>Pseudomonadati</taxon>
        <taxon>Pseudomonadota</taxon>
        <taxon>Gammaproteobacteria</taxon>
        <taxon>Pseudomonadales</taxon>
        <taxon>Pseudomonadaceae</taxon>
        <taxon>Pseudomonas</taxon>
    </lineage>
</organism>
<protein>
    <submittedName>
        <fullName evidence="1">M23 family metallopeptidase</fullName>
    </submittedName>
</protein>
<dbReference type="EMBL" id="CP113432">
    <property type="protein sequence ID" value="WAI49223.1"/>
    <property type="molecule type" value="Genomic_DNA"/>
</dbReference>
<dbReference type="Proteomes" id="UP001163624">
    <property type="component" value="Chromosome"/>
</dbReference>
<dbReference type="InterPro" id="IPR023346">
    <property type="entry name" value="Lysozyme-like_dom_sf"/>
</dbReference>
<proteinExistence type="predicted"/>
<dbReference type="Gene3D" id="2.70.70.10">
    <property type="entry name" value="Glucose Permease (Domain IIA)"/>
    <property type="match status" value="1"/>
</dbReference>
<name>A0ABY6ZWK2_9PSED</name>
<gene>
    <name evidence="1" type="ORF">OU419_26335</name>
</gene>
<dbReference type="CDD" id="cd12797">
    <property type="entry name" value="M23_peptidase"/>
    <property type="match status" value="1"/>
</dbReference>